<proteinExistence type="inferred from homology"/>
<evidence type="ECO:0000256" key="3">
    <source>
        <dbReference type="ARBA" id="ARBA00022692"/>
    </source>
</evidence>
<dbReference type="SMART" id="SM01265">
    <property type="entry name" value="Mab-21"/>
    <property type="match status" value="1"/>
</dbReference>
<dbReference type="GO" id="GO:0016020">
    <property type="term" value="C:membrane"/>
    <property type="evidence" value="ECO:0007669"/>
    <property type="project" value="UniProtKB-SubCell"/>
</dbReference>
<comment type="similarity">
    <text evidence="2">Belongs to the ITPRIP family.</text>
</comment>
<feature type="non-terminal residue" evidence="8">
    <location>
        <position position="1"/>
    </location>
</feature>
<accession>A0A7K4QX28</accession>
<protein>
    <submittedName>
        <fullName evidence="8">IPIL1 protein</fullName>
    </submittedName>
</protein>
<organism evidence="8 9">
    <name type="scientific">Neopipo cinnamomea</name>
    <dbReference type="NCBI Taxonomy" id="456388"/>
    <lineage>
        <taxon>Eukaryota</taxon>
        <taxon>Metazoa</taxon>
        <taxon>Chordata</taxon>
        <taxon>Craniata</taxon>
        <taxon>Vertebrata</taxon>
        <taxon>Euteleostomi</taxon>
        <taxon>Archelosauria</taxon>
        <taxon>Archosauria</taxon>
        <taxon>Dinosauria</taxon>
        <taxon>Saurischia</taxon>
        <taxon>Theropoda</taxon>
        <taxon>Coelurosauria</taxon>
        <taxon>Aves</taxon>
        <taxon>Neognathae</taxon>
        <taxon>Neoaves</taxon>
        <taxon>Telluraves</taxon>
        <taxon>Australaves</taxon>
        <taxon>Passeriformes</taxon>
        <taxon>Tyrannidae</taxon>
        <taxon>Neopipo</taxon>
    </lineage>
</organism>
<dbReference type="InterPro" id="IPR026250">
    <property type="entry name" value="ITPRIP-like"/>
</dbReference>
<evidence type="ECO:0000256" key="2">
    <source>
        <dbReference type="ARBA" id="ARBA00005554"/>
    </source>
</evidence>
<evidence type="ECO:0000256" key="1">
    <source>
        <dbReference type="ARBA" id="ARBA00004479"/>
    </source>
</evidence>
<feature type="domain" description="Mab-21-like HhH/H2TH-like" evidence="7">
    <location>
        <begin position="230"/>
        <end position="296"/>
    </location>
</feature>
<dbReference type="InterPro" id="IPR024810">
    <property type="entry name" value="MAB21L/cGLR"/>
</dbReference>
<evidence type="ECO:0000313" key="8">
    <source>
        <dbReference type="EMBL" id="NWQ65500.1"/>
    </source>
</evidence>
<keyword evidence="9" id="KW-1185">Reference proteome</keyword>
<gene>
    <name evidence="8" type="primary">Itpripl1_1</name>
    <name evidence="8" type="ORF">NEOCIN_R06612</name>
</gene>
<dbReference type="PANTHER" id="PTHR10656:SF40">
    <property type="entry name" value="INOSITOL 1,4,5-TRISPHOSPHATE RECEPTOR-INTERACTING PROTEIN-LIKE 1"/>
    <property type="match status" value="1"/>
</dbReference>
<evidence type="ECO:0000256" key="4">
    <source>
        <dbReference type="ARBA" id="ARBA00022729"/>
    </source>
</evidence>
<dbReference type="PRINTS" id="PR02107">
    <property type="entry name" value="INOS145TPRIP"/>
</dbReference>
<feature type="non-terminal residue" evidence="8">
    <location>
        <position position="343"/>
    </location>
</feature>
<keyword evidence="6" id="KW-0472">Membrane</keyword>
<comment type="caution">
    <text evidence="8">The sequence shown here is derived from an EMBL/GenBank/DDBJ whole genome shotgun (WGS) entry which is preliminary data.</text>
</comment>
<dbReference type="AlphaFoldDB" id="A0A7K4QX28"/>
<keyword evidence="5" id="KW-1133">Transmembrane helix</keyword>
<keyword evidence="3" id="KW-0812">Transmembrane</keyword>
<evidence type="ECO:0000259" key="7">
    <source>
        <dbReference type="Pfam" id="PF20266"/>
    </source>
</evidence>
<dbReference type="Pfam" id="PF20266">
    <property type="entry name" value="Mab-21_C"/>
    <property type="match status" value="1"/>
</dbReference>
<dbReference type="Gene3D" id="1.10.1410.40">
    <property type="match status" value="1"/>
</dbReference>
<comment type="subcellular location">
    <subcellularLocation>
        <location evidence="1">Membrane</location>
        <topology evidence="1">Single-pass type I membrane protein</topology>
    </subcellularLocation>
</comment>
<dbReference type="Proteomes" id="UP000556200">
    <property type="component" value="Unassembled WGS sequence"/>
</dbReference>
<dbReference type="EMBL" id="VYZA01000294">
    <property type="protein sequence ID" value="NWQ65500.1"/>
    <property type="molecule type" value="Genomic_DNA"/>
</dbReference>
<keyword evidence="4" id="KW-0732">Signal</keyword>
<sequence>MIIDLIDDFTRAFGRILSNHFYPVPQRAIGVGSAFEGWSPCKEDVVYRVLVPLTPPKGHTFHLELDTTGKMPGKNFCIRVEPMCTCTRKQQGKKVLCFLHGPEEELRRNEELSLLYSLCTGSYLDVEKTTQWFYLLMKAKRFLLSQTYHWRLRLLPSNRSCRFRLMKGSESFRVEVLFGVQQGDSDIYVSSQPTEALFTPSTLWHETCAVAERKFFRHIARQAPQDSCHLKCLQLLTRVLGNRAFSTYTLKTVMMHLLNTIPMSQWCRRDFLQRLVDSLDYLRCSLQKKQLDSFVIGNQSIPVEINLPPYLQKVEPLNLFWHLAQDPEAHTEAMQEYLCLRHR</sequence>
<evidence type="ECO:0000313" key="9">
    <source>
        <dbReference type="Proteomes" id="UP000556200"/>
    </source>
</evidence>
<name>A0A7K4QX28_9TYRA</name>
<dbReference type="InterPro" id="IPR046906">
    <property type="entry name" value="Mab-21_HhH/H2TH-like"/>
</dbReference>
<evidence type="ECO:0000256" key="6">
    <source>
        <dbReference type="ARBA" id="ARBA00023136"/>
    </source>
</evidence>
<evidence type="ECO:0000256" key="5">
    <source>
        <dbReference type="ARBA" id="ARBA00022989"/>
    </source>
</evidence>
<dbReference type="PANTHER" id="PTHR10656">
    <property type="entry name" value="CELL FATE DETERMINING PROTEIN MAB21-RELATED"/>
    <property type="match status" value="1"/>
</dbReference>
<reference evidence="8 9" key="1">
    <citation type="submission" date="2019-09" db="EMBL/GenBank/DDBJ databases">
        <title>Bird 10,000 Genomes (B10K) Project - Family phase.</title>
        <authorList>
            <person name="Zhang G."/>
        </authorList>
    </citation>
    <scope>NUCLEOTIDE SEQUENCE [LARGE SCALE GENOMIC DNA]</scope>
    <source>
        <strain evidence="8">B10K-DU-004-15</strain>
        <tissue evidence="8">Mixed tissue sample</tissue>
    </source>
</reference>